<dbReference type="PANTHER" id="PTHR12448:SF0">
    <property type="entry name" value="ATP SYNTHASE SUBUNIT EPSILON, MITOCHONDRIAL"/>
    <property type="match status" value="1"/>
</dbReference>
<dbReference type="InParanoid" id="A0A1X7VKJ6"/>
<dbReference type="AlphaFoldDB" id="A0A1X7VKJ6"/>
<dbReference type="Gene3D" id="1.10.1620.20">
    <property type="entry name" value="ATP synthase, F1 complex, epsilon subunit superfamily, mitochondrial"/>
    <property type="match status" value="1"/>
</dbReference>
<proteinExistence type="inferred from homology"/>
<evidence type="ECO:0008006" key="3">
    <source>
        <dbReference type="Google" id="ProtNLM"/>
    </source>
</evidence>
<dbReference type="Pfam" id="PF04627">
    <property type="entry name" value="ATP-synt_Eps"/>
    <property type="match status" value="1"/>
</dbReference>
<dbReference type="InterPro" id="IPR006721">
    <property type="entry name" value="ATP_synth_F1_esu_mt"/>
</dbReference>
<dbReference type="PANTHER" id="PTHR12448">
    <property type="entry name" value="ATP SYNTHASE EPSILON CHAIN, MITOCHONDRIAL"/>
    <property type="match status" value="1"/>
</dbReference>
<evidence type="ECO:0000256" key="1">
    <source>
        <dbReference type="ARBA" id="ARBA00009502"/>
    </source>
</evidence>
<evidence type="ECO:0000313" key="2">
    <source>
        <dbReference type="EnsemblMetazoa" id="Aqu2.1.40901_001"/>
    </source>
</evidence>
<organism evidence="2">
    <name type="scientific">Amphimedon queenslandica</name>
    <name type="common">Sponge</name>
    <dbReference type="NCBI Taxonomy" id="400682"/>
    <lineage>
        <taxon>Eukaryota</taxon>
        <taxon>Metazoa</taxon>
        <taxon>Porifera</taxon>
        <taxon>Demospongiae</taxon>
        <taxon>Heteroscleromorpha</taxon>
        <taxon>Haplosclerida</taxon>
        <taxon>Niphatidae</taxon>
        <taxon>Amphimedon</taxon>
    </lineage>
</organism>
<protein>
    <recommendedName>
        <fullName evidence="3">ATP synthase F1 subunit epsilon</fullName>
    </recommendedName>
</protein>
<dbReference type="CDD" id="cd12153">
    <property type="entry name" value="F1-ATPase_epsilon"/>
    <property type="match status" value="1"/>
</dbReference>
<dbReference type="OMA" id="HIRITKW"/>
<comment type="similarity">
    <text evidence="1">Belongs to the eukaryotic ATPase epsilon family.</text>
</comment>
<accession>A0A1X7VKJ6</accession>
<sequence length="64" mass="7301">MTSYWRLAGMNYIQYSSLCARLLRRALKPEVQQQALKAEESGMKAVRWDKGKPTGETRVIGQAE</sequence>
<dbReference type="GO" id="GO:0045259">
    <property type="term" value="C:proton-transporting ATP synthase complex"/>
    <property type="evidence" value="ECO:0007669"/>
    <property type="project" value="InterPro"/>
</dbReference>
<dbReference type="STRING" id="400682.A0A1X7VKJ6"/>
<name>A0A1X7VKJ6_AMPQE</name>
<dbReference type="GO" id="GO:0042776">
    <property type="term" value="P:proton motive force-driven mitochondrial ATP synthesis"/>
    <property type="evidence" value="ECO:0007669"/>
    <property type="project" value="TreeGrafter"/>
</dbReference>
<reference evidence="2" key="1">
    <citation type="submission" date="2017-05" db="UniProtKB">
        <authorList>
            <consortium name="EnsemblMetazoa"/>
        </authorList>
    </citation>
    <scope>IDENTIFICATION</scope>
</reference>
<dbReference type="SUPFAM" id="SSF48690">
    <property type="entry name" value="Epsilon subunit of mitochondrial F1F0-ATP synthase"/>
    <property type="match status" value="1"/>
</dbReference>
<dbReference type="EnsemblMetazoa" id="Aqu2.1.40901_001">
    <property type="protein sequence ID" value="Aqu2.1.40901_001"/>
    <property type="gene ID" value="Aqu2.1.40901"/>
</dbReference>
<dbReference type="GO" id="GO:0005743">
    <property type="term" value="C:mitochondrial inner membrane"/>
    <property type="evidence" value="ECO:0007669"/>
    <property type="project" value="InterPro"/>
</dbReference>
<dbReference type="InterPro" id="IPR036742">
    <property type="entry name" value="ATP_synth_F1_esu_sf_mt"/>
</dbReference>
<dbReference type="GO" id="GO:0046933">
    <property type="term" value="F:proton-transporting ATP synthase activity, rotational mechanism"/>
    <property type="evidence" value="ECO:0007669"/>
    <property type="project" value="InterPro"/>
</dbReference>